<feature type="transmembrane region" description="Helical" evidence="2">
    <location>
        <begin position="91"/>
        <end position="111"/>
    </location>
</feature>
<gene>
    <name evidence="3" type="ORF">RESH_00322</name>
</gene>
<evidence type="ECO:0000313" key="3">
    <source>
        <dbReference type="EMBL" id="EMI29214.1"/>
    </source>
</evidence>
<evidence type="ECO:0000256" key="2">
    <source>
        <dbReference type="SAM" id="Phobius"/>
    </source>
</evidence>
<dbReference type="Proteomes" id="UP000011996">
    <property type="component" value="Unassembled WGS sequence"/>
</dbReference>
<accession>M5SSF5</accession>
<keyword evidence="2" id="KW-0812">Transmembrane</keyword>
<sequence length="1324" mass="143054">MTDEDGHPPTLNAGDGFKNVSWGRSSKRSMLRHAAPQWKRMRAYFSWIESMAMRRKAGRNYDLDAKLGVMERSQEVRTRSRRQGRLQRKRTLVLVLIVFAVLGIGAFPSLVSHSPMGRSLLVRTLDSYDLDADVDSMQIGWLTPLQIRGLHLVGRSGGSEISVDDLQTSISLSNLWSGDPQTGQFGEVLVRGVQLSCTVDNGTTSIEQDLAKLLVPTDEPSNFIPRGTVKIQDLAIQATDASTNQTWTLSQSHANAVLDASLLDVTFDGVLSQPGGGDGSLAGHVKLAMDPANVSADGEQLAVEIDADSLPLSVLALAQRRFPSSELPTAITGDVSGKTQLILTGSGEPNLVLRQLYVRNLVAADAQTGRKLWDNELATFDGDLQIRGGRVNARQIAAKTDFASVQMNGSFPDSVSLAGTSTNPLAWLNQVDATATVQVNLPRLRRALPELLPLRNGVTLVDGIVEARIEPIANGRSAALGGENVRRRRLVIRSGVIQAQSDGGEVRVAPIDVLAVVASDSQRLFAEQFELESPFAAINGQGDLRSGSANVDINFGKLARILRPLIDLDERRLEGNVQGGLQWNAQNDGLWRLRGDGRMTGLAIELTPGQSFQPSSLRSQLDVTGRWQSSGGGHLSELTSGKLNVLGNGLEADVELVQAISGLDADRLIPLRMSGQGQLNAIAQTLAPWMPTGYESLQGGFRFNARGGMSQSGAALLESMDAQITQLEVPLSDQVWEQQLVKLHFDGKASYPQQDVIIRSMTVAGDAASAAIQGEWIGGMTDIEVAWQAELERLQSSVRERMATRPQDPRLSQPNPKSRSVQQVAYRNAAAGNTESSEWLLRGKMEGSIVATGDPAVLFLDSHLTGRQFELVETVPPTSVNFSSTKRVVWAEPNLRIDGRAEWNMQESSLQAKAMQIAGDWFATTLSGTVDWKGEQQSLRMEGPANFKMDEVARRLTDLTGTLIVAEGVHPTPLKLQYVQGPKDQVSFNVDGSLGWESVDAAGMWFGPAEVPFKMTESVVSIAPSTIPVLGASRYVEQQYGPIVAPLDYDPNNPATYQAANGNSAANGRLLLAGDVHYRPAIWIDLKPGPIAKNVQLTPEITGQWLKYIAPIAADAARVDGTFSATLEQGMVSIDNPNQSTIRGRLEVEQVRMNAGPLADQVIAGARQLQSLAALGSRANPPRSGRTLITMPAQTIEFNVAGGVVDHRALLLEIDRAKVTTSGRVTMDGQLDLIAQIPLDASWMGSDLSALTGQTITIPVNGTLDRPRLDSSGIQRIVADMGTRAAQEAGANFLQEQIGRGQQQLEDSLNKGFEKLRIDKLFGR</sequence>
<dbReference type="PATRIC" id="fig|1263868.3.peg.349"/>
<feature type="region of interest" description="Disordered" evidence="1">
    <location>
        <begin position="800"/>
        <end position="821"/>
    </location>
</feature>
<comment type="caution">
    <text evidence="3">The sequence shown here is derived from an EMBL/GenBank/DDBJ whole genome shotgun (WGS) entry which is preliminary data.</text>
</comment>
<feature type="compositionally biased region" description="Polar residues" evidence="1">
    <location>
        <begin position="810"/>
        <end position="821"/>
    </location>
</feature>
<evidence type="ECO:0000313" key="4">
    <source>
        <dbReference type="Proteomes" id="UP000011996"/>
    </source>
</evidence>
<name>M5SSF5_9BACT</name>
<protein>
    <recommendedName>
        <fullName evidence="5">DUF3971 domain-containing protein</fullName>
    </recommendedName>
</protein>
<dbReference type="EMBL" id="ANOF01000008">
    <property type="protein sequence ID" value="EMI29214.1"/>
    <property type="molecule type" value="Genomic_DNA"/>
</dbReference>
<dbReference type="STRING" id="1263868.RESH_00322"/>
<keyword evidence="2" id="KW-1133">Transmembrane helix</keyword>
<organism evidence="3 4">
    <name type="scientific">Rhodopirellula europaea SH398</name>
    <dbReference type="NCBI Taxonomy" id="1263868"/>
    <lineage>
        <taxon>Bacteria</taxon>
        <taxon>Pseudomonadati</taxon>
        <taxon>Planctomycetota</taxon>
        <taxon>Planctomycetia</taxon>
        <taxon>Pirellulales</taxon>
        <taxon>Pirellulaceae</taxon>
        <taxon>Rhodopirellula</taxon>
    </lineage>
</organism>
<keyword evidence="2" id="KW-0472">Membrane</keyword>
<reference evidence="3 4" key="1">
    <citation type="journal article" date="2013" name="Mar. Genomics">
        <title>Expression of sulfatases in Rhodopirellula baltica and the diversity of sulfatases in the genus Rhodopirellula.</title>
        <authorList>
            <person name="Wegner C.E."/>
            <person name="Richter-Heitmann T."/>
            <person name="Klindworth A."/>
            <person name="Klockow C."/>
            <person name="Richter M."/>
            <person name="Achstetter T."/>
            <person name="Glockner F.O."/>
            <person name="Harder J."/>
        </authorList>
    </citation>
    <scope>NUCLEOTIDE SEQUENCE [LARGE SCALE GENOMIC DNA]</scope>
    <source>
        <strain evidence="3 4">SH398</strain>
    </source>
</reference>
<evidence type="ECO:0008006" key="5">
    <source>
        <dbReference type="Google" id="ProtNLM"/>
    </source>
</evidence>
<proteinExistence type="predicted"/>
<evidence type="ECO:0000256" key="1">
    <source>
        <dbReference type="SAM" id="MobiDB-lite"/>
    </source>
</evidence>